<protein>
    <submittedName>
        <fullName evidence="24">Sodium/calcium exchanger 1-like</fullName>
    </submittedName>
</protein>
<dbReference type="GO" id="GO:0042383">
    <property type="term" value="C:sarcolemma"/>
    <property type="evidence" value="ECO:0007669"/>
    <property type="project" value="TreeGrafter"/>
</dbReference>
<keyword evidence="3" id="KW-0813">Transport</keyword>
<feature type="domain" description="Sodium/calcium exchanger membrane region" evidence="22">
    <location>
        <begin position="186"/>
        <end position="348"/>
    </location>
</feature>
<evidence type="ECO:0000256" key="11">
    <source>
        <dbReference type="ARBA" id="ARBA00022837"/>
    </source>
</evidence>
<keyword evidence="12" id="KW-0112">Calmodulin-binding</keyword>
<feature type="non-terminal residue" evidence="24">
    <location>
        <position position="1"/>
    </location>
</feature>
<evidence type="ECO:0000256" key="10">
    <source>
        <dbReference type="ARBA" id="ARBA00022737"/>
    </source>
</evidence>
<feature type="transmembrane region" description="Helical" evidence="20">
    <location>
        <begin position="293"/>
        <end position="313"/>
    </location>
</feature>
<comment type="catalytic activity">
    <reaction evidence="19">
        <text>Ca(2+)(in) + 3 Na(+)(out) = Ca(2+)(out) + 3 Na(+)(in)</text>
        <dbReference type="Rhea" id="RHEA:69955"/>
        <dbReference type="ChEBI" id="CHEBI:29101"/>
        <dbReference type="ChEBI" id="CHEBI:29108"/>
    </reaction>
</comment>
<evidence type="ECO:0000256" key="6">
    <source>
        <dbReference type="ARBA" id="ARBA00022568"/>
    </source>
</evidence>
<name>A0A8M1KGT9_CLUHA</name>
<keyword evidence="13 20" id="KW-1133">Transmembrane helix</keyword>
<keyword evidence="5" id="KW-1003">Cell membrane</keyword>
<dbReference type="AlphaFoldDB" id="A0A8M1KGT9"/>
<feature type="transmembrane region" description="Helical" evidence="20">
    <location>
        <begin position="334"/>
        <end position="356"/>
    </location>
</feature>
<dbReference type="Pfam" id="PF01699">
    <property type="entry name" value="Na_Ca_ex"/>
    <property type="match status" value="1"/>
</dbReference>
<sequence>SCFLCSLYTSAVPCLLPVLFPSCWSALLLHDCGEFVKTDKQLYGRDIYRKVQGRDNHVASTIINIAEKRGEEAPTKREEDERRVAELGRPTLGEHVKMEVIIEESYEFKSTVDKLIKKTNLALVVGTNSWREQFAEAITVNSGDDDDDGECAEEKLPSCFDYVMHFLTVFWKLFFAFVPPTDYFNGWACFVVSIIMIGVLTAVIGDLASHFGCTVGLKDSVTAVVFVALGTSVPDTFASKVAAVQDQYADASIGNVTGSNAVNVFLGIGVAWSIAAIYHTSQGRPFLVNPGTLAFSVTVFTIFAFVAVGVLMYRRRPEIGGELGGPRLPKILTTSLFFGLWLMYIILSSLEAYCIVEGF</sequence>
<evidence type="ECO:0000256" key="2">
    <source>
        <dbReference type="ARBA" id="ARBA00007489"/>
    </source>
</evidence>
<dbReference type="OrthoDB" id="418484at2759"/>
<evidence type="ECO:0000256" key="21">
    <source>
        <dbReference type="SAM" id="SignalP"/>
    </source>
</evidence>
<evidence type="ECO:0000256" key="9">
    <source>
        <dbReference type="ARBA" id="ARBA00022729"/>
    </source>
</evidence>
<evidence type="ECO:0000256" key="18">
    <source>
        <dbReference type="ARBA" id="ARBA00023201"/>
    </source>
</evidence>
<dbReference type="GO" id="GO:0005432">
    <property type="term" value="F:calcium:sodium antiporter activity"/>
    <property type="evidence" value="ECO:0007669"/>
    <property type="project" value="TreeGrafter"/>
</dbReference>
<evidence type="ECO:0000256" key="7">
    <source>
        <dbReference type="ARBA" id="ARBA00022692"/>
    </source>
</evidence>
<feature type="signal peptide" evidence="21">
    <location>
        <begin position="1"/>
        <end position="25"/>
    </location>
</feature>
<evidence type="ECO:0000256" key="5">
    <source>
        <dbReference type="ARBA" id="ARBA00022475"/>
    </source>
</evidence>
<keyword evidence="7 20" id="KW-0812">Transmembrane</keyword>
<evidence type="ECO:0000313" key="23">
    <source>
        <dbReference type="Proteomes" id="UP000515152"/>
    </source>
</evidence>
<organism evidence="23 24">
    <name type="scientific">Clupea harengus</name>
    <name type="common">Atlantic herring</name>
    <dbReference type="NCBI Taxonomy" id="7950"/>
    <lineage>
        <taxon>Eukaryota</taxon>
        <taxon>Metazoa</taxon>
        <taxon>Chordata</taxon>
        <taxon>Craniata</taxon>
        <taxon>Vertebrata</taxon>
        <taxon>Euteleostomi</taxon>
        <taxon>Actinopterygii</taxon>
        <taxon>Neopterygii</taxon>
        <taxon>Teleostei</taxon>
        <taxon>Clupei</taxon>
        <taxon>Clupeiformes</taxon>
        <taxon>Clupeoidei</taxon>
        <taxon>Clupeidae</taxon>
        <taxon>Clupea</taxon>
    </lineage>
</organism>
<evidence type="ECO:0000256" key="20">
    <source>
        <dbReference type="SAM" id="Phobius"/>
    </source>
</evidence>
<gene>
    <name evidence="24" type="primary">LOC122132443</name>
</gene>
<proteinExistence type="inferred from homology"/>
<evidence type="ECO:0000256" key="15">
    <source>
        <dbReference type="ARBA" id="ARBA00023065"/>
    </source>
</evidence>
<evidence type="ECO:0000256" key="16">
    <source>
        <dbReference type="ARBA" id="ARBA00023136"/>
    </source>
</evidence>
<evidence type="ECO:0000256" key="4">
    <source>
        <dbReference type="ARBA" id="ARBA00022449"/>
    </source>
</evidence>
<keyword evidence="18" id="KW-0739">Sodium transport</keyword>
<keyword evidence="17" id="KW-0325">Glycoprotein</keyword>
<dbReference type="PANTHER" id="PTHR11878:SF69">
    <property type="entry name" value="SODIUM CALCIUM EXCHANGER 1H"/>
    <property type="match status" value="1"/>
</dbReference>
<evidence type="ECO:0000256" key="13">
    <source>
        <dbReference type="ARBA" id="ARBA00022989"/>
    </source>
</evidence>
<keyword evidence="16 20" id="KW-0472">Membrane</keyword>
<dbReference type="GO" id="GO:0005516">
    <property type="term" value="F:calmodulin binding"/>
    <property type="evidence" value="ECO:0007669"/>
    <property type="project" value="UniProtKB-KW"/>
</dbReference>
<dbReference type="GO" id="GO:0098703">
    <property type="term" value="P:calcium ion import across plasma membrane"/>
    <property type="evidence" value="ECO:0007669"/>
    <property type="project" value="TreeGrafter"/>
</dbReference>
<feature type="chain" id="PRO_5035460563" evidence="21">
    <location>
        <begin position="26"/>
        <end position="359"/>
    </location>
</feature>
<keyword evidence="23" id="KW-1185">Reference proteome</keyword>
<dbReference type="PANTHER" id="PTHR11878">
    <property type="entry name" value="SODIUM/CALCIUM EXCHANGER"/>
    <property type="match status" value="1"/>
</dbReference>
<dbReference type="GO" id="GO:0046872">
    <property type="term" value="F:metal ion binding"/>
    <property type="evidence" value="ECO:0007669"/>
    <property type="project" value="UniProtKB-KW"/>
</dbReference>
<evidence type="ECO:0000256" key="3">
    <source>
        <dbReference type="ARBA" id="ARBA00022448"/>
    </source>
</evidence>
<dbReference type="InterPro" id="IPR051171">
    <property type="entry name" value="CaCA"/>
</dbReference>
<comment type="subcellular location">
    <subcellularLocation>
        <location evidence="1">Cell membrane</location>
        <topology evidence="1">Multi-pass membrane protein</topology>
    </subcellularLocation>
</comment>
<comment type="similarity">
    <text evidence="2">Belongs to the Ca(2+):cation antiporter (CaCA) (TC 2.A.19) family. SLC8 subfamily.</text>
</comment>
<evidence type="ECO:0000256" key="1">
    <source>
        <dbReference type="ARBA" id="ARBA00004651"/>
    </source>
</evidence>
<evidence type="ECO:0000256" key="12">
    <source>
        <dbReference type="ARBA" id="ARBA00022860"/>
    </source>
</evidence>
<reference evidence="24" key="1">
    <citation type="submission" date="2025-08" db="UniProtKB">
        <authorList>
            <consortium name="RefSeq"/>
        </authorList>
    </citation>
    <scope>IDENTIFICATION</scope>
</reference>
<evidence type="ECO:0000256" key="17">
    <source>
        <dbReference type="ARBA" id="ARBA00023180"/>
    </source>
</evidence>
<feature type="transmembrane region" description="Helical" evidence="20">
    <location>
        <begin position="184"/>
        <end position="208"/>
    </location>
</feature>
<dbReference type="KEGG" id="char:122132443"/>
<evidence type="ECO:0000256" key="8">
    <source>
        <dbReference type="ARBA" id="ARBA00022723"/>
    </source>
</evidence>
<dbReference type="FunFam" id="1.20.1420.30:FF:000003">
    <property type="entry name" value="sodium/calcium exchanger 1 isoform X1"/>
    <property type="match status" value="1"/>
</dbReference>
<feature type="transmembrane region" description="Helical" evidence="20">
    <location>
        <begin position="261"/>
        <end position="281"/>
    </location>
</feature>
<dbReference type="GeneID" id="122132443"/>
<keyword evidence="10" id="KW-0677">Repeat</keyword>
<dbReference type="GO" id="GO:0098794">
    <property type="term" value="C:postsynapse"/>
    <property type="evidence" value="ECO:0007669"/>
    <property type="project" value="TreeGrafter"/>
</dbReference>
<dbReference type="RefSeq" id="XP_042563112.1">
    <property type="nucleotide sequence ID" value="XM_042707178.1"/>
</dbReference>
<keyword evidence="6" id="KW-0109">Calcium transport</keyword>
<dbReference type="GO" id="GO:0030424">
    <property type="term" value="C:axon"/>
    <property type="evidence" value="ECO:0007669"/>
    <property type="project" value="TreeGrafter"/>
</dbReference>
<keyword evidence="8" id="KW-0479">Metal-binding</keyword>
<evidence type="ECO:0000259" key="22">
    <source>
        <dbReference type="Pfam" id="PF01699"/>
    </source>
</evidence>
<keyword evidence="14" id="KW-0915">Sodium</keyword>
<dbReference type="Proteomes" id="UP000515152">
    <property type="component" value="Unplaced"/>
</dbReference>
<accession>A0A8M1KGT9</accession>
<keyword evidence="15" id="KW-0406">Ion transport</keyword>
<evidence type="ECO:0000256" key="19">
    <source>
        <dbReference type="ARBA" id="ARBA00033667"/>
    </source>
</evidence>
<dbReference type="InterPro" id="IPR004837">
    <property type="entry name" value="NaCa_Exmemb"/>
</dbReference>
<keyword evidence="11" id="KW-0106">Calcium</keyword>
<evidence type="ECO:0000256" key="14">
    <source>
        <dbReference type="ARBA" id="ARBA00023053"/>
    </source>
</evidence>
<keyword evidence="9 21" id="KW-0732">Signal</keyword>
<evidence type="ECO:0000313" key="24">
    <source>
        <dbReference type="RefSeq" id="XP_042563112.1"/>
    </source>
</evidence>
<keyword evidence="4" id="KW-0050">Antiport</keyword>